<keyword evidence="1" id="KW-0479">Metal-binding</keyword>
<gene>
    <name evidence="6" type="ORF">PLICRDRAFT_45856</name>
</gene>
<dbReference type="SUPFAM" id="SSF144232">
    <property type="entry name" value="HIT/MYND zinc finger-like"/>
    <property type="match status" value="1"/>
</dbReference>
<evidence type="ECO:0000256" key="4">
    <source>
        <dbReference type="PROSITE-ProRule" id="PRU00134"/>
    </source>
</evidence>
<keyword evidence="3" id="KW-0862">Zinc</keyword>
<dbReference type="Proteomes" id="UP000053263">
    <property type="component" value="Unassembled WGS sequence"/>
</dbReference>
<evidence type="ECO:0000256" key="1">
    <source>
        <dbReference type="ARBA" id="ARBA00022723"/>
    </source>
</evidence>
<dbReference type="Pfam" id="PF01753">
    <property type="entry name" value="zf-MYND"/>
    <property type="match status" value="1"/>
</dbReference>
<dbReference type="InterPro" id="IPR002893">
    <property type="entry name" value="Znf_MYND"/>
</dbReference>
<evidence type="ECO:0000259" key="5">
    <source>
        <dbReference type="PROSITE" id="PS50865"/>
    </source>
</evidence>
<keyword evidence="2 4" id="KW-0863">Zinc-finger</keyword>
<name>A0A0C9T9Q6_PLICR</name>
<dbReference type="PANTHER" id="PTHR46758:SF2">
    <property type="entry name" value="OJ1485_B09.11 PROTEIN"/>
    <property type="match status" value="1"/>
</dbReference>
<evidence type="ECO:0000256" key="3">
    <source>
        <dbReference type="ARBA" id="ARBA00022833"/>
    </source>
</evidence>
<dbReference type="InterPro" id="IPR044508">
    <property type="entry name" value="At5g50450/At1g67340-like"/>
</dbReference>
<organism evidence="6 7">
    <name type="scientific">Plicaturopsis crispa FD-325 SS-3</name>
    <dbReference type="NCBI Taxonomy" id="944288"/>
    <lineage>
        <taxon>Eukaryota</taxon>
        <taxon>Fungi</taxon>
        <taxon>Dikarya</taxon>
        <taxon>Basidiomycota</taxon>
        <taxon>Agaricomycotina</taxon>
        <taxon>Agaricomycetes</taxon>
        <taxon>Agaricomycetidae</taxon>
        <taxon>Amylocorticiales</taxon>
        <taxon>Amylocorticiaceae</taxon>
        <taxon>Plicatura</taxon>
        <taxon>Plicaturopsis crispa</taxon>
    </lineage>
</organism>
<sequence length="345" mass="38173">MKDRNNLDAYVQCAFLCPTLDESEECLAFAISVGRELLKSCLGAKCFDESPTNTHMGHFYDALPARPYLRTLQALVRLAFENKHYEKSADNALELMRLCAGDDMGQRGWLGSMLLRCGRNTEALAFAQAWMVPGAPKRVPYPPPVNEVLTADQEEENKYAKAAIAYTGALAAFRVWGGDAPVARQYLRIAARACPAVLIKILAHVEKPSSLNMNPRSLNGAEDAHDYLSLTQDLWMAPDVWDWADGDPDVRTLVLRTCARPGCGKVETEANGFKRCSACMRACYCSSECQKMDWKTHKPACRERKQLKALAKKLGQGKPPPKDNSIIYGRIQEVPGGGHVTTGNF</sequence>
<evidence type="ECO:0000313" key="7">
    <source>
        <dbReference type="Proteomes" id="UP000053263"/>
    </source>
</evidence>
<evidence type="ECO:0000313" key="6">
    <source>
        <dbReference type="EMBL" id="KII85003.1"/>
    </source>
</evidence>
<proteinExistence type="predicted"/>
<dbReference type="HOGENOM" id="CLU_690917_0_0_1"/>
<keyword evidence="7" id="KW-1185">Reference proteome</keyword>
<dbReference type="GO" id="GO:0008270">
    <property type="term" value="F:zinc ion binding"/>
    <property type="evidence" value="ECO:0007669"/>
    <property type="project" value="UniProtKB-KW"/>
</dbReference>
<dbReference type="PANTHER" id="PTHR46758">
    <property type="entry name" value="MYND DOMAIN-CONTAINING"/>
    <property type="match status" value="1"/>
</dbReference>
<dbReference type="OrthoDB" id="432970at2759"/>
<dbReference type="PROSITE" id="PS50865">
    <property type="entry name" value="ZF_MYND_2"/>
    <property type="match status" value="1"/>
</dbReference>
<dbReference type="AlphaFoldDB" id="A0A0C9T9Q6"/>
<reference evidence="6 7" key="1">
    <citation type="submission" date="2014-06" db="EMBL/GenBank/DDBJ databases">
        <title>Evolutionary Origins and Diversification of the Mycorrhizal Mutualists.</title>
        <authorList>
            <consortium name="DOE Joint Genome Institute"/>
            <consortium name="Mycorrhizal Genomics Consortium"/>
            <person name="Kohler A."/>
            <person name="Kuo A."/>
            <person name="Nagy L.G."/>
            <person name="Floudas D."/>
            <person name="Copeland A."/>
            <person name="Barry K.W."/>
            <person name="Cichocki N."/>
            <person name="Veneault-Fourrey C."/>
            <person name="LaButti K."/>
            <person name="Lindquist E.A."/>
            <person name="Lipzen A."/>
            <person name="Lundell T."/>
            <person name="Morin E."/>
            <person name="Murat C."/>
            <person name="Riley R."/>
            <person name="Ohm R."/>
            <person name="Sun H."/>
            <person name="Tunlid A."/>
            <person name="Henrissat B."/>
            <person name="Grigoriev I.V."/>
            <person name="Hibbett D.S."/>
            <person name="Martin F."/>
        </authorList>
    </citation>
    <scope>NUCLEOTIDE SEQUENCE [LARGE SCALE GENOMIC DNA]</scope>
    <source>
        <strain evidence="6 7">FD-325 SS-3</strain>
    </source>
</reference>
<feature type="domain" description="MYND-type" evidence="5">
    <location>
        <begin position="260"/>
        <end position="301"/>
    </location>
</feature>
<dbReference type="EMBL" id="KN832569">
    <property type="protein sequence ID" value="KII85003.1"/>
    <property type="molecule type" value="Genomic_DNA"/>
</dbReference>
<accession>A0A0C9T9Q6</accession>
<protein>
    <recommendedName>
        <fullName evidence="5">MYND-type domain-containing protein</fullName>
    </recommendedName>
</protein>
<evidence type="ECO:0000256" key="2">
    <source>
        <dbReference type="ARBA" id="ARBA00022771"/>
    </source>
</evidence>
<dbReference type="Gene3D" id="6.10.140.2220">
    <property type="match status" value="1"/>
</dbReference>